<dbReference type="HOGENOM" id="CLU_3132938_0_0_12"/>
<geneLocation type="plasmid" evidence="1 2">
    <name>lp17</name>
</geneLocation>
<dbReference type="AlphaFoldDB" id="G0ANX9"/>
<dbReference type="Proteomes" id="UP000001634">
    <property type="component" value="Plasmid lp17"/>
</dbReference>
<sequence>MHKLMQNFLQQNLHKKLPPLPQHTKPKSCILLIIINIITTTPNYKYKIY</sequence>
<organism evidence="1 2">
    <name type="scientific">Borrelia bissettiae (strain DSM 17990 / CIP 109136 / DN127)</name>
    <name type="common">Borreliella bissettiae</name>
    <dbReference type="NCBI Taxonomy" id="521010"/>
    <lineage>
        <taxon>Bacteria</taxon>
        <taxon>Pseudomonadati</taxon>
        <taxon>Spirochaetota</taxon>
        <taxon>Spirochaetia</taxon>
        <taxon>Spirochaetales</taxon>
        <taxon>Borreliaceae</taxon>
        <taxon>Borreliella</taxon>
    </lineage>
</organism>
<gene>
    <name evidence="1" type="ordered locus">BbiDN127_D0001</name>
</gene>
<keyword evidence="1" id="KW-0614">Plasmid</keyword>
<name>G0ANX9_BORBD</name>
<proteinExistence type="predicted"/>
<protein>
    <submittedName>
        <fullName evidence="1">Uncharacterized protein</fullName>
    </submittedName>
</protein>
<keyword evidence="2" id="KW-1185">Reference proteome</keyword>
<reference key="1">
    <citation type="submission" date="2011-06" db="EMBL/GenBank/DDBJ databases">
        <authorList>
            <person name="Mongodin E.F."/>
            <person name="Casjens S.R."/>
            <person name="Fraser-Liggett C.M."/>
            <person name="Qiu W.-G."/>
            <person name="Dunn J.J."/>
            <person name="Luft B.J."/>
            <person name="Schutzer S.E."/>
        </authorList>
    </citation>
    <scope>NUCLEOTIDE SEQUENCE</scope>
    <source>
        <strain>DN127</strain>
    </source>
</reference>
<accession>G0ANX9</accession>
<dbReference type="EMBL" id="CP002756">
    <property type="protein sequence ID" value="AEL19405.1"/>
    <property type="molecule type" value="Genomic_DNA"/>
</dbReference>
<reference evidence="1 2" key="2">
    <citation type="journal article" date="2012" name="J. Bacteriol.">
        <title>Whole-Genome Sequences of Borrelia bissettii, Borrelia valaisiana, and Borrelia spielmanii.</title>
        <authorList>
            <person name="Schutzer S.E."/>
            <person name="Fraser-Liggett C.M."/>
            <person name="Qiu W.G."/>
            <person name="Kraiczy P."/>
            <person name="Mongodin E.F."/>
            <person name="Dunn J.J."/>
            <person name="Luft B.J."/>
            <person name="Casjens S.R."/>
        </authorList>
    </citation>
    <scope>NUCLEOTIDE SEQUENCE [LARGE SCALE GENOMIC DNA]</scope>
    <source>
        <strain evidence="1 2">DN127</strain>
    </source>
</reference>
<evidence type="ECO:0000313" key="2">
    <source>
        <dbReference type="Proteomes" id="UP000001634"/>
    </source>
</evidence>
<evidence type="ECO:0000313" key="1">
    <source>
        <dbReference type="EMBL" id="AEL19405.1"/>
    </source>
</evidence>
<dbReference type="KEGG" id="bbs:BbiDN127_D0001"/>